<feature type="region of interest" description="Disordered" evidence="3">
    <location>
        <begin position="572"/>
        <end position="627"/>
    </location>
</feature>
<reference evidence="6" key="2">
    <citation type="submission" date="2020-11" db="EMBL/GenBank/DDBJ databases">
        <authorList>
            <person name="McCartney M.A."/>
            <person name="Auch B."/>
            <person name="Kono T."/>
            <person name="Mallez S."/>
            <person name="Becker A."/>
            <person name="Gohl D.M."/>
            <person name="Silverstein K.A.T."/>
            <person name="Koren S."/>
            <person name="Bechman K.B."/>
            <person name="Herman A."/>
            <person name="Abrahante J.E."/>
            <person name="Garbe J."/>
        </authorList>
    </citation>
    <scope>NUCLEOTIDE SEQUENCE</scope>
    <source>
        <strain evidence="6">Duluth1</strain>
        <tissue evidence="6">Whole animal</tissue>
    </source>
</reference>
<feature type="compositionally biased region" description="Basic and acidic residues" evidence="3">
    <location>
        <begin position="448"/>
        <end position="478"/>
    </location>
</feature>
<dbReference type="EMBL" id="JAIWYP010000006">
    <property type="protein sequence ID" value="KAH3809816.1"/>
    <property type="molecule type" value="Genomic_DNA"/>
</dbReference>
<dbReference type="SMART" id="SM00360">
    <property type="entry name" value="RRM"/>
    <property type="match status" value="1"/>
</dbReference>
<gene>
    <name evidence="6" type="ORF">DPMN_138196</name>
</gene>
<evidence type="ECO:0000256" key="2">
    <source>
        <dbReference type="PROSITE-ProRule" id="PRU00176"/>
    </source>
</evidence>
<feature type="compositionally biased region" description="Basic and acidic residues" evidence="3">
    <location>
        <begin position="370"/>
        <end position="395"/>
    </location>
</feature>
<organism evidence="6 7">
    <name type="scientific">Dreissena polymorpha</name>
    <name type="common">Zebra mussel</name>
    <name type="synonym">Mytilus polymorpha</name>
    <dbReference type="NCBI Taxonomy" id="45954"/>
    <lineage>
        <taxon>Eukaryota</taxon>
        <taxon>Metazoa</taxon>
        <taxon>Spiralia</taxon>
        <taxon>Lophotrochozoa</taxon>
        <taxon>Mollusca</taxon>
        <taxon>Bivalvia</taxon>
        <taxon>Autobranchia</taxon>
        <taxon>Heteroconchia</taxon>
        <taxon>Euheterodonta</taxon>
        <taxon>Imparidentia</taxon>
        <taxon>Neoheterodontei</taxon>
        <taxon>Myida</taxon>
        <taxon>Dreissenoidea</taxon>
        <taxon>Dreissenidae</taxon>
        <taxon>Dreissena</taxon>
    </lineage>
</organism>
<evidence type="ECO:0000256" key="3">
    <source>
        <dbReference type="SAM" id="MobiDB-lite"/>
    </source>
</evidence>
<name>A0A9D4G6N7_DREPO</name>
<dbReference type="Proteomes" id="UP000828390">
    <property type="component" value="Unassembled WGS sequence"/>
</dbReference>
<dbReference type="OrthoDB" id="339151at2759"/>
<evidence type="ECO:0000313" key="6">
    <source>
        <dbReference type="EMBL" id="KAH3809816.1"/>
    </source>
</evidence>
<dbReference type="AlphaFoldDB" id="A0A9D4G6N7"/>
<dbReference type="CDD" id="cd19776">
    <property type="entry name" value="Bbox2_TRIM25_C-IV"/>
    <property type="match status" value="1"/>
</dbReference>
<feature type="domain" description="B box-type" evidence="5">
    <location>
        <begin position="25"/>
        <end position="71"/>
    </location>
</feature>
<dbReference type="InterPro" id="IPR035979">
    <property type="entry name" value="RBD_domain_sf"/>
</dbReference>
<feature type="compositionally biased region" description="Gly residues" evidence="3">
    <location>
        <begin position="589"/>
        <end position="627"/>
    </location>
</feature>
<evidence type="ECO:0000256" key="1">
    <source>
        <dbReference type="PROSITE-ProRule" id="PRU00024"/>
    </source>
</evidence>
<dbReference type="SUPFAM" id="SSF54928">
    <property type="entry name" value="RNA-binding domain, RBD"/>
    <property type="match status" value="1"/>
</dbReference>
<keyword evidence="1" id="KW-0863">Zinc-finger</keyword>
<feature type="region of interest" description="Disordered" evidence="3">
    <location>
        <begin position="370"/>
        <end position="398"/>
    </location>
</feature>
<dbReference type="GO" id="GO:0008270">
    <property type="term" value="F:zinc ion binding"/>
    <property type="evidence" value="ECO:0007669"/>
    <property type="project" value="UniProtKB-KW"/>
</dbReference>
<proteinExistence type="predicted"/>
<dbReference type="CDD" id="cd19757">
    <property type="entry name" value="Bbox1"/>
    <property type="match status" value="1"/>
</dbReference>
<dbReference type="GO" id="GO:1990904">
    <property type="term" value="C:ribonucleoprotein complex"/>
    <property type="evidence" value="ECO:0007669"/>
    <property type="project" value="TreeGrafter"/>
</dbReference>
<dbReference type="GO" id="GO:0003729">
    <property type="term" value="F:mRNA binding"/>
    <property type="evidence" value="ECO:0007669"/>
    <property type="project" value="TreeGrafter"/>
</dbReference>
<feature type="compositionally biased region" description="Basic and acidic residues" evidence="3">
    <location>
        <begin position="572"/>
        <end position="583"/>
    </location>
</feature>
<protein>
    <recommendedName>
        <fullName evidence="8">RRM domain-containing protein</fullName>
    </recommendedName>
</protein>
<feature type="domain" description="B box-type" evidence="5">
    <location>
        <begin position="84"/>
        <end position="123"/>
    </location>
</feature>
<dbReference type="SUPFAM" id="SSF57845">
    <property type="entry name" value="B-box zinc-binding domain"/>
    <property type="match status" value="1"/>
</dbReference>
<feature type="region of interest" description="Disordered" evidence="3">
    <location>
        <begin position="416"/>
        <end position="478"/>
    </location>
</feature>
<reference evidence="6" key="1">
    <citation type="journal article" date="2019" name="bioRxiv">
        <title>The Genome of the Zebra Mussel, Dreissena polymorpha: A Resource for Invasive Species Research.</title>
        <authorList>
            <person name="McCartney M.A."/>
            <person name="Auch B."/>
            <person name="Kono T."/>
            <person name="Mallez S."/>
            <person name="Zhang Y."/>
            <person name="Obille A."/>
            <person name="Becker A."/>
            <person name="Abrahante J.E."/>
            <person name="Garbe J."/>
            <person name="Badalamenti J.P."/>
            <person name="Herman A."/>
            <person name="Mangelson H."/>
            <person name="Liachko I."/>
            <person name="Sullivan S."/>
            <person name="Sone E.D."/>
            <person name="Koren S."/>
            <person name="Silverstein K.A.T."/>
            <person name="Beckman K.B."/>
            <person name="Gohl D.M."/>
        </authorList>
    </citation>
    <scope>NUCLEOTIDE SEQUENCE</scope>
    <source>
        <strain evidence="6">Duluth1</strain>
        <tissue evidence="6">Whole animal</tissue>
    </source>
</reference>
<dbReference type="InterPro" id="IPR000315">
    <property type="entry name" value="Znf_B-box"/>
</dbReference>
<dbReference type="Pfam" id="PF00643">
    <property type="entry name" value="zf-B_box"/>
    <property type="match status" value="1"/>
</dbReference>
<dbReference type="PANTHER" id="PTHR10693:SF20">
    <property type="entry name" value="AT27578P"/>
    <property type="match status" value="1"/>
</dbReference>
<accession>A0A9D4G6N7</accession>
<keyword evidence="1" id="KW-0862">Zinc</keyword>
<dbReference type="InterPro" id="IPR039539">
    <property type="entry name" value="Ras_GTPase_bind_prot"/>
</dbReference>
<dbReference type="PROSITE" id="PS50119">
    <property type="entry name" value="ZF_BBOX"/>
    <property type="match status" value="2"/>
</dbReference>
<feature type="domain" description="RRM" evidence="4">
    <location>
        <begin position="490"/>
        <end position="577"/>
    </location>
</feature>
<evidence type="ECO:0000259" key="5">
    <source>
        <dbReference type="PROSITE" id="PS50119"/>
    </source>
</evidence>
<dbReference type="PANTHER" id="PTHR10693">
    <property type="entry name" value="RAS GTPASE-ACTIVATING PROTEIN-BINDING PROTEIN"/>
    <property type="match status" value="1"/>
</dbReference>
<dbReference type="InterPro" id="IPR000504">
    <property type="entry name" value="RRM_dom"/>
</dbReference>
<evidence type="ECO:0000259" key="4">
    <source>
        <dbReference type="PROSITE" id="PS50102"/>
    </source>
</evidence>
<keyword evidence="2" id="KW-0694">RNA-binding</keyword>
<dbReference type="Gene3D" id="3.30.160.60">
    <property type="entry name" value="Classic Zinc Finger"/>
    <property type="match status" value="1"/>
</dbReference>
<dbReference type="InterPro" id="IPR012677">
    <property type="entry name" value="Nucleotide-bd_a/b_plait_sf"/>
</dbReference>
<sequence length="627" mass="69773">MATGGQIVSNQFNSSDAIEPSVVIRSCEPCSRDGSATKATVFCKVCKEILCDECSRPHTKYKPGRHDIVNIQDMGSAAVMVDMKDMDVCEEHGKAIEFYCEDHSKLCCSTCTFTHRKCDNVEEIASMSLKNEPEFQAIKHALIKIESEAASMIADCEKSRGELNESIANVYNEGKKIIDRIVKLLEEAQQKMFTETNQFKAKVSIQLDEKHTAATKIKERIDQILPMYSAILEHGTPEQKYIFSQKTKEQHNAIETLIDSKTNAPVTTNISLSFSWELQALLGMENPIFQMNFDQQCAEIDSEGVIFGEILDGGAQTELIQDTQQFYDNHTPLSNCTALLEEEQVETPYSPKSEPEKVVDVKEDVAPYDTVVHKEEPKLETVHLEKEPQHTHEKPQMPPFSWAALVRLNTNSAAHVSQMPGQPVAQSKPAPGFRTRQEVKQHSSPTLQEHRDPRPGRDRSGRGRDRISTGGEDGDRTMNRYYGNRFPDSHQLFVGNLPHNVGEKDLKEFFEAYGSVVETRINQKGTCGKIPNYGFVVFETREPVENILKKTSQGQFIKYNEQRLNIGEKIPIKEGRPMGRDPPPRSGSTVGGGGGFSSRGGSAGRGMGPRGGPPGMRYGNRGGGGMI</sequence>
<dbReference type="Gene3D" id="3.30.70.330">
    <property type="match status" value="1"/>
</dbReference>
<comment type="caution">
    <text evidence="6">The sequence shown here is derived from an EMBL/GenBank/DDBJ whole genome shotgun (WGS) entry which is preliminary data.</text>
</comment>
<dbReference type="PROSITE" id="PS50102">
    <property type="entry name" value="RRM"/>
    <property type="match status" value="1"/>
</dbReference>
<keyword evidence="7" id="KW-1185">Reference proteome</keyword>
<dbReference type="Pfam" id="PF00076">
    <property type="entry name" value="RRM_1"/>
    <property type="match status" value="1"/>
</dbReference>
<dbReference type="GO" id="GO:0005829">
    <property type="term" value="C:cytosol"/>
    <property type="evidence" value="ECO:0007669"/>
    <property type="project" value="TreeGrafter"/>
</dbReference>
<evidence type="ECO:0008006" key="8">
    <source>
        <dbReference type="Google" id="ProtNLM"/>
    </source>
</evidence>
<keyword evidence="1" id="KW-0479">Metal-binding</keyword>
<evidence type="ECO:0000313" key="7">
    <source>
        <dbReference type="Proteomes" id="UP000828390"/>
    </source>
</evidence>